<feature type="region of interest" description="Disordered" evidence="1">
    <location>
        <begin position="1"/>
        <end position="47"/>
    </location>
</feature>
<evidence type="ECO:0000313" key="2">
    <source>
        <dbReference type="EMBL" id="KAJ8390387.1"/>
    </source>
</evidence>
<protein>
    <submittedName>
        <fullName evidence="2">Uncharacterized protein</fullName>
    </submittedName>
</protein>
<evidence type="ECO:0000256" key="1">
    <source>
        <dbReference type="SAM" id="MobiDB-lite"/>
    </source>
</evidence>
<name>A0AAD7WAX2_9TELE</name>
<sequence>MRIDAVNGSDAAHVALQPGPTSPTPTPPGGAIYGQGRPERRGPPFEGTPVVKPYLYCAGRNPIHALTRAPLSTARQATRCL</sequence>
<comment type="caution">
    <text evidence="2">The sequence shown here is derived from an EMBL/GenBank/DDBJ whole genome shotgun (WGS) entry which is preliminary data.</text>
</comment>
<evidence type="ECO:0000313" key="3">
    <source>
        <dbReference type="Proteomes" id="UP001221898"/>
    </source>
</evidence>
<reference evidence="2" key="1">
    <citation type="journal article" date="2023" name="Science">
        <title>Genome structures resolve the early diversification of teleost fishes.</title>
        <authorList>
            <person name="Parey E."/>
            <person name="Louis A."/>
            <person name="Montfort J."/>
            <person name="Bouchez O."/>
            <person name="Roques C."/>
            <person name="Iampietro C."/>
            <person name="Lluch J."/>
            <person name="Castinel A."/>
            <person name="Donnadieu C."/>
            <person name="Desvignes T."/>
            <person name="Floi Bucao C."/>
            <person name="Jouanno E."/>
            <person name="Wen M."/>
            <person name="Mejri S."/>
            <person name="Dirks R."/>
            <person name="Jansen H."/>
            <person name="Henkel C."/>
            <person name="Chen W.J."/>
            <person name="Zahm M."/>
            <person name="Cabau C."/>
            <person name="Klopp C."/>
            <person name="Thompson A.W."/>
            <person name="Robinson-Rechavi M."/>
            <person name="Braasch I."/>
            <person name="Lecointre G."/>
            <person name="Bobe J."/>
            <person name="Postlethwait J.H."/>
            <person name="Berthelot C."/>
            <person name="Roest Crollius H."/>
            <person name="Guiguen Y."/>
        </authorList>
    </citation>
    <scope>NUCLEOTIDE SEQUENCE</scope>
    <source>
        <strain evidence="2">NC1722</strain>
    </source>
</reference>
<organism evidence="2 3">
    <name type="scientific">Aldrovandia affinis</name>
    <dbReference type="NCBI Taxonomy" id="143900"/>
    <lineage>
        <taxon>Eukaryota</taxon>
        <taxon>Metazoa</taxon>
        <taxon>Chordata</taxon>
        <taxon>Craniata</taxon>
        <taxon>Vertebrata</taxon>
        <taxon>Euteleostomi</taxon>
        <taxon>Actinopterygii</taxon>
        <taxon>Neopterygii</taxon>
        <taxon>Teleostei</taxon>
        <taxon>Notacanthiformes</taxon>
        <taxon>Halosauridae</taxon>
        <taxon>Aldrovandia</taxon>
    </lineage>
</organism>
<dbReference type="EMBL" id="JAINUG010000170">
    <property type="protein sequence ID" value="KAJ8390387.1"/>
    <property type="molecule type" value="Genomic_DNA"/>
</dbReference>
<gene>
    <name evidence="2" type="ORF">AAFF_G00107810</name>
</gene>
<proteinExistence type="predicted"/>
<dbReference type="Proteomes" id="UP001221898">
    <property type="component" value="Unassembled WGS sequence"/>
</dbReference>
<keyword evidence="3" id="KW-1185">Reference proteome</keyword>
<accession>A0AAD7WAX2</accession>
<dbReference type="AlphaFoldDB" id="A0AAD7WAX2"/>